<comment type="caution">
    <text evidence="10">The sequence shown here is derived from an EMBL/GenBank/DDBJ whole genome shotgun (WGS) entry which is preliminary data.</text>
</comment>
<feature type="transmembrane region" description="Helical" evidence="7">
    <location>
        <begin position="127"/>
        <end position="148"/>
    </location>
</feature>
<dbReference type="EMBL" id="CAMPGE010000061">
    <property type="protein sequence ID" value="CAI2358782.1"/>
    <property type="molecule type" value="Genomic_DNA"/>
</dbReference>
<organism evidence="10 11">
    <name type="scientific">Euplotes crassus</name>
    <dbReference type="NCBI Taxonomy" id="5936"/>
    <lineage>
        <taxon>Eukaryota</taxon>
        <taxon>Sar</taxon>
        <taxon>Alveolata</taxon>
        <taxon>Ciliophora</taxon>
        <taxon>Intramacronucleata</taxon>
        <taxon>Spirotrichea</taxon>
        <taxon>Hypotrichia</taxon>
        <taxon>Euplotida</taxon>
        <taxon>Euplotidae</taxon>
        <taxon>Moneuplotes</taxon>
    </lineage>
</organism>
<feature type="region of interest" description="Disordered" evidence="8">
    <location>
        <begin position="380"/>
        <end position="405"/>
    </location>
</feature>
<proteinExistence type="inferred from homology"/>
<sequence>MEQQKFEDRDQSNISAKPFITDQVEDSIRGKSGQRNHCRHFENQGTTDIDKLIKEKKEPKQENDLAFSVAFKRYTFYDGNSKFCCKGKFLTGPKPLAILMTSVITNIPMVVFYSVIIPKIENDTEKIIIAVITALFNLLSLFFMMLAATRNPGIIPKMGLDPTYLFKISQIRSKSKKNLMNFKGKLIYQAYCCTCCIIRPPRSHHCYYCGNCVETFDHHCPWISTCIGKRNYHFFITFITCLSATLIISTVISIKTFTESTGSSIFVQNIPNMLLIIYNLFIGFFPVGLTCYHYALILRGETTYENLKRIYKRGNNPFKKGFCDNLIMQLCRKTRMNRMVEPYDMYAQKKFVETKEMIDLDHVREERSFTFKKKNQSQCRYANKSSRSSERDFSYQKDNNNGSRQATLDGLLHLHDDTTKHELTKYHEGDDTNMDAPSDTRVSRVLREAHHDSRLCFKRQKRRGHKKINSLTFPKMMQGNKFDKEEKLDLMEIPVHQYHSKQNSDNMSYALDQKKFSKTSIVEQLETHSQNANKKGSTLKLGKYSTSNIEEEKDEGGDYMTLSKKKQDGEKKEDPSSEMKPKKLFENNFINLIVAIRYDQIERKAR</sequence>
<feature type="compositionally biased region" description="Basic and acidic residues" evidence="8">
    <location>
        <begin position="565"/>
        <end position="582"/>
    </location>
</feature>
<comment type="similarity">
    <text evidence="7">Belongs to the DHHC palmitoyltransferase family.</text>
</comment>
<dbReference type="InterPro" id="IPR001594">
    <property type="entry name" value="Palmitoyltrfase_DHHC"/>
</dbReference>
<feature type="region of interest" description="Disordered" evidence="8">
    <location>
        <begin position="546"/>
        <end position="582"/>
    </location>
</feature>
<keyword evidence="11" id="KW-1185">Reference proteome</keyword>
<dbReference type="GO" id="GO:0006612">
    <property type="term" value="P:protein targeting to membrane"/>
    <property type="evidence" value="ECO:0007669"/>
    <property type="project" value="TreeGrafter"/>
</dbReference>
<dbReference type="InterPro" id="IPR039859">
    <property type="entry name" value="PFA4/ZDH16/20/ERF2-like"/>
</dbReference>
<accession>A0AAD1TYG0</accession>
<feature type="domain" description="Palmitoyltransferase DHHC" evidence="9">
    <location>
        <begin position="189"/>
        <end position="308"/>
    </location>
</feature>
<dbReference type="GO" id="GO:0016020">
    <property type="term" value="C:membrane"/>
    <property type="evidence" value="ECO:0007669"/>
    <property type="project" value="UniProtKB-SubCell"/>
</dbReference>
<keyword evidence="4 7" id="KW-1133">Transmembrane helix</keyword>
<keyword evidence="6 7" id="KW-0012">Acyltransferase</keyword>
<evidence type="ECO:0000256" key="6">
    <source>
        <dbReference type="ARBA" id="ARBA00023315"/>
    </source>
</evidence>
<evidence type="ECO:0000313" key="10">
    <source>
        <dbReference type="EMBL" id="CAI2358782.1"/>
    </source>
</evidence>
<dbReference type="AlphaFoldDB" id="A0AAD1TYG0"/>
<evidence type="ECO:0000256" key="3">
    <source>
        <dbReference type="ARBA" id="ARBA00022692"/>
    </source>
</evidence>
<evidence type="ECO:0000256" key="2">
    <source>
        <dbReference type="ARBA" id="ARBA00022679"/>
    </source>
</evidence>
<evidence type="ECO:0000259" key="9">
    <source>
        <dbReference type="Pfam" id="PF01529"/>
    </source>
</evidence>
<dbReference type="Pfam" id="PF01529">
    <property type="entry name" value="DHHC"/>
    <property type="match status" value="1"/>
</dbReference>
<dbReference type="GO" id="GO:0019706">
    <property type="term" value="F:protein-cysteine S-palmitoyltransferase activity"/>
    <property type="evidence" value="ECO:0007669"/>
    <property type="project" value="UniProtKB-EC"/>
</dbReference>
<dbReference type="Proteomes" id="UP001295684">
    <property type="component" value="Unassembled WGS sequence"/>
</dbReference>
<comment type="catalytic activity">
    <reaction evidence="7">
        <text>L-cysteinyl-[protein] + hexadecanoyl-CoA = S-hexadecanoyl-L-cysteinyl-[protein] + CoA</text>
        <dbReference type="Rhea" id="RHEA:36683"/>
        <dbReference type="Rhea" id="RHEA-COMP:10131"/>
        <dbReference type="Rhea" id="RHEA-COMP:11032"/>
        <dbReference type="ChEBI" id="CHEBI:29950"/>
        <dbReference type="ChEBI" id="CHEBI:57287"/>
        <dbReference type="ChEBI" id="CHEBI:57379"/>
        <dbReference type="ChEBI" id="CHEBI:74151"/>
        <dbReference type="EC" id="2.3.1.225"/>
    </reaction>
</comment>
<dbReference type="GO" id="GO:0005783">
    <property type="term" value="C:endoplasmic reticulum"/>
    <property type="evidence" value="ECO:0007669"/>
    <property type="project" value="TreeGrafter"/>
</dbReference>
<keyword evidence="2 7" id="KW-0808">Transferase</keyword>
<feature type="transmembrane region" description="Helical" evidence="7">
    <location>
        <begin position="232"/>
        <end position="254"/>
    </location>
</feature>
<feature type="compositionally biased region" description="Basic and acidic residues" evidence="8">
    <location>
        <begin position="1"/>
        <end position="11"/>
    </location>
</feature>
<evidence type="ECO:0000256" key="8">
    <source>
        <dbReference type="SAM" id="MobiDB-lite"/>
    </source>
</evidence>
<comment type="domain">
    <text evidence="7">The DHHC domain is required for palmitoyltransferase activity.</text>
</comment>
<dbReference type="EC" id="2.3.1.225" evidence="7"/>
<name>A0AAD1TYG0_EUPCR</name>
<comment type="subcellular location">
    <subcellularLocation>
        <location evidence="1">Membrane</location>
        <topology evidence="1">Multi-pass membrane protein</topology>
    </subcellularLocation>
</comment>
<evidence type="ECO:0000256" key="7">
    <source>
        <dbReference type="RuleBase" id="RU079119"/>
    </source>
</evidence>
<evidence type="ECO:0000256" key="5">
    <source>
        <dbReference type="ARBA" id="ARBA00023136"/>
    </source>
</evidence>
<gene>
    <name evidence="10" type="ORF">ECRASSUSDP1_LOCUS65</name>
</gene>
<evidence type="ECO:0000313" key="11">
    <source>
        <dbReference type="Proteomes" id="UP001295684"/>
    </source>
</evidence>
<feature type="transmembrane region" description="Helical" evidence="7">
    <location>
        <begin position="96"/>
        <end position="115"/>
    </location>
</feature>
<feature type="compositionally biased region" description="Polar residues" evidence="8">
    <location>
        <begin position="396"/>
        <end position="405"/>
    </location>
</feature>
<feature type="transmembrane region" description="Helical" evidence="7">
    <location>
        <begin position="274"/>
        <end position="298"/>
    </location>
</feature>
<dbReference type="GO" id="GO:0005794">
    <property type="term" value="C:Golgi apparatus"/>
    <property type="evidence" value="ECO:0007669"/>
    <property type="project" value="TreeGrafter"/>
</dbReference>
<reference evidence="10" key="1">
    <citation type="submission" date="2023-07" db="EMBL/GenBank/DDBJ databases">
        <authorList>
            <consortium name="AG Swart"/>
            <person name="Singh M."/>
            <person name="Singh A."/>
            <person name="Seah K."/>
            <person name="Emmerich C."/>
        </authorList>
    </citation>
    <scope>NUCLEOTIDE SEQUENCE</scope>
    <source>
        <strain evidence="10">DP1</strain>
    </source>
</reference>
<keyword evidence="3 7" id="KW-0812">Transmembrane</keyword>
<feature type="region of interest" description="Disordered" evidence="8">
    <location>
        <begin position="1"/>
        <end position="20"/>
    </location>
</feature>
<dbReference type="PROSITE" id="PS50216">
    <property type="entry name" value="DHHC"/>
    <property type="match status" value="1"/>
</dbReference>
<protein>
    <recommendedName>
        <fullName evidence="7">Palmitoyltransferase</fullName>
        <ecNumber evidence="7">2.3.1.225</ecNumber>
    </recommendedName>
</protein>
<evidence type="ECO:0000256" key="4">
    <source>
        <dbReference type="ARBA" id="ARBA00022989"/>
    </source>
</evidence>
<evidence type="ECO:0000256" key="1">
    <source>
        <dbReference type="ARBA" id="ARBA00004141"/>
    </source>
</evidence>
<dbReference type="PANTHER" id="PTHR22883">
    <property type="entry name" value="ZINC FINGER DHHC DOMAIN CONTAINING PROTEIN"/>
    <property type="match status" value="1"/>
</dbReference>
<keyword evidence="5 7" id="KW-0472">Membrane</keyword>